<evidence type="ECO:0000313" key="3">
    <source>
        <dbReference type="Proteomes" id="UP000324222"/>
    </source>
</evidence>
<organism evidence="2 3">
    <name type="scientific">Portunus trituberculatus</name>
    <name type="common">Swimming crab</name>
    <name type="synonym">Neptunus trituberculatus</name>
    <dbReference type="NCBI Taxonomy" id="210409"/>
    <lineage>
        <taxon>Eukaryota</taxon>
        <taxon>Metazoa</taxon>
        <taxon>Ecdysozoa</taxon>
        <taxon>Arthropoda</taxon>
        <taxon>Crustacea</taxon>
        <taxon>Multicrustacea</taxon>
        <taxon>Malacostraca</taxon>
        <taxon>Eumalacostraca</taxon>
        <taxon>Eucarida</taxon>
        <taxon>Decapoda</taxon>
        <taxon>Pleocyemata</taxon>
        <taxon>Brachyura</taxon>
        <taxon>Eubrachyura</taxon>
        <taxon>Portunoidea</taxon>
        <taxon>Portunidae</taxon>
        <taxon>Portuninae</taxon>
        <taxon>Portunus</taxon>
    </lineage>
</organism>
<evidence type="ECO:0000256" key="1">
    <source>
        <dbReference type="SAM" id="MobiDB-lite"/>
    </source>
</evidence>
<protein>
    <submittedName>
        <fullName evidence="2">Uncharacterized protein</fullName>
    </submittedName>
</protein>
<proteinExistence type="predicted"/>
<name>A0A5B7FCY0_PORTR</name>
<keyword evidence="3" id="KW-1185">Reference proteome</keyword>
<accession>A0A5B7FCY0</accession>
<feature type="region of interest" description="Disordered" evidence="1">
    <location>
        <begin position="1"/>
        <end position="72"/>
    </location>
</feature>
<reference evidence="2 3" key="1">
    <citation type="submission" date="2019-05" db="EMBL/GenBank/DDBJ databases">
        <title>Another draft genome of Portunus trituberculatus and its Hox gene families provides insights of decapod evolution.</title>
        <authorList>
            <person name="Jeong J.-H."/>
            <person name="Song I."/>
            <person name="Kim S."/>
            <person name="Choi T."/>
            <person name="Kim D."/>
            <person name="Ryu S."/>
            <person name="Kim W."/>
        </authorList>
    </citation>
    <scope>NUCLEOTIDE SEQUENCE [LARGE SCALE GENOMIC DNA]</scope>
    <source>
        <tissue evidence="2">Muscle</tissue>
    </source>
</reference>
<dbReference type="AlphaFoldDB" id="A0A5B7FCY0"/>
<gene>
    <name evidence="2" type="ORF">E2C01_037053</name>
</gene>
<comment type="caution">
    <text evidence="2">The sequence shown here is derived from an EMBL/GenBank/DDBJ whole genome shotgun (WGS) entry which is preliminary data.</text>
</comment>
<feature type="compositionally biased region" description="Polar residues" evidence="1">
    <location>
        <begin position="15"/>
        <end position="39"/>
    </location>
</feature>
<dbReference type="EMBL" id="VSRR010005817">
    <property type="protein sequence ID" value="MPC43407.1"/>
    <property type="molecule type" value="Genomic_DNA"/>
</dbReference>
<evidence type="ECO:0000313" key="2">
    <source>
        <dbReference type="EMBL" id="MPC43407.1"/>
    </source>
</evidence>
<sequence>MRRCGEGVCRGKQVDGSSGQSNTSFLYNSSPHSSPPTQASPSSFSISPRSTPVTQSPPPGSTSSPSPRSLQNPRFPLFQYILYIKRIHV</sequence>
<dbReference type="Proteomes" id="UP000324222">
    <property type="component" value="Unassembled WGS sequence"/>
</dbReference>
<feature type="compositionally biased region" description="Low complexity" evidence="1">
    <location>
        <begin position="40"/>
        <end position="54"/>
    </location>
</feature>